<protein>
    <submittedName>
        <fullName evidence="8">Cellulase</fullName>
    </submittedName>
</protein>
<evidence type="ECO:0000313" key="9">
    <source>
        <dbReference type="Proteomes" id="UP000319980"/>
    </source>
</evidence>
<evidence type="ECO:0000256" key="5">
    <source>
        <dbReference type="ARBA" id="ARBA00023326"/>
    </source>
</evidence>
<accession>A0A5C5U160</accession>
<evidence type="ECO:0000313" key="8">
    <source>
        <dbReference type="EMBL" id="TWT19160.1"/>
    </source>
</evidence>
<keyword evidence="2" id="KW-0378">Hydrolase</keyword>
<dbReference type="OrthoDB" id="5711096at2"/>
<dbReference type="GO" id="GO:0016798">
    <property type="term" value="F:hydrolase activity, acting on glycosyl bonds"/>
    <property type="evidence" value="ECO:0007669"/>
    <property type="project" value="UniProtKB-KW"/>
</dbReference>
<dbReference type="Proteomes" id="UP000319980">
    <property type="component" value="Unassembled WGS sequence"/>
</dbReference>
<proteinExistence type="inferred from homology"/>
<dbReference type="Gene3D" id="2.130.10.10">
    <property type="entry name" value="YVTN repeat-like/Quinoprotein amine dehydrogenase"/>
    <property type="match status" value="2"/>
</dbReference>
<evidence type="ECO:0000256" key="3">
    <source>
        <dbReference type="ARBA" id="ARBA00023277"/>
    </source>
</evidence>
<sequence length="743" mass="80779">MRLQAGRSVRGTDRCSRAWAWLLFACACLALSASARDAAYQWRNVAIGGGGFVSGLVFHPAEPGLLYARTDIGGAYRREADGRWTPLLDWMGAEDKGRFGVESLALDPSDPDRVYLAVGTYLHERGDDGAILRSSDRGATFQRAALPFKLGGNAQGRGNGERLAVDPNDGRVLLFGTRANGLWRSDDGGARWRELPGFPAVAKSRAAWAAAWREEQPIGIAFVVFEPGSGAAGTPSRTIYAGVSTKEASVYRSDDGGASWQAVPGQPVGLRPSHMVRDGRGRWLLSYGDEPGPNHMADGAVYRFDPADGSWTDITPLPRIAAQASGFGWGAVAVDARDPDVIVATTFRRYVPHDDLYRSTDGGRTWTATFARSAFDHSTAPWTLDAKPHWMADVEIDPHDPERIWFVTGYGVWASRNARAFDAGDTLQWTFEQRGFEETVPLALLSPPQGAHLVSGLGDVDGFVHDALDASQQRFSGVRFSNTESLAFAGQAPQRMVRTGYFHNRPEGAVRGAWSDDGGRSWSAFAQEPPEGDGAGRITLAADGERAIWQPRGGGHWLTADMGGRWQAVKGLPKGAVVEADRVDEAVYYGFDPIAGKLYVSGNGGVSFVEVDAQVGEVGDWFRPEIRPHPQRTGEAWITASWRGLLHWSPGKLERVPGVDNAHSVGLGRPANDGDPPVLFVYGEVNGRLGLHRSDNGGRRWTRIDHDALRFGGIMRHVTGDPRLHGRVYFGTEGRGIWYGDPR</sequence>
<dbReference type="InterPro" id="IPR015943">
    <property type="entry name" value="WD40/YVTN_repeat-like_dom_sf"/>
</dbReference>
<dbReference type="PROSITE" id="PS51257">
    <property type="entry name" value="PROKAR_LIPOPROTEIN"/>
    <property type="match status" value="1"/>
</dbReference>
<organism evidence="8 9">
    <name type="scientific">Luteimonas marina</name>
    <dbReference type="NCBI Taxonomy" id="488485"/>
    <lineage>
        <taxon>Bacteria</taxon>
        <taxon>Pseudomonadati</taxon>
        <taxon>Pseudomonadota</taxon>
        <taxon>Gammaproteobacteria</taxon>
        <taxon>Lysobacterales</taxon>
        <taxon>Lysobacteraceae</taxon>
        <taxon>Luteimonas</taxon>
    </lineage>
</organism>
<keyword evidence="9" id="KW-1185">Reference proteome</keyword>
<evidence type="ECO:0000256" key="4">
    <source>
        <dbReference type="ARBA" id="ARBA00023295"/>
    </source>
</evidence>
<dbReference type="SUPFAM" id="SSF110296">
    <property type="entry name" value="Oligoxyloglucan reducing end-specific cellobiohydrolase"/>
    <property type="match status" value="2"/>
</dbReference>
<evidence type="ECO:0000256" key="1">
    <source>
        <dbReference type="ARBA" id="ARBA00022729"/>
    </source>
</evidence>
<keyword evidence="3" id="KW-0119">Carbohydrate metabolism</keyword>
<evidence type="ECO:0000256" key="6">
    <source>
        <dbReference type="ARBA" id="ARBA00037986"/>
    </source>
</evidence>
<keyword evidence="4" id="KW-0326">Glycosidase</keyword>
<dbReference type="GO" id="GO:0010411">
    <property type="term" value="P:xyloglucan metabolic process"/>
    <property type="evidence" value="ECO:0007669"/>
    <property type="project" value="TreeGrafter"/>
</dbReference>
<feature type="chain" id="PRO_5022886407" evidence="7">
    <location>
        <begin position="36"/>
        <end position="743"/>
    </location>
</feature>
<comment type="caution">
    <text evidence="8">The sequence shown here is derived from an EMBL/GenBank/DDBJ whole genome shotgun (WGS) entry which is preliminary data.</text>
</comment>
<dbReference type="EMBL" id="VOHK01000005">
    <property type="protein sequence ID" value="TWT19160.1"/>
    <property type="molecule type" value="Genomic_DNA"/>
</dbReference>
<dbReference type="AlphaFoldDB" id="A0A5C5U160"/>
<name>A0A5C5U160_9GAMM</name>
<comment type="similarity">
    <text evidence="6">Belongs to the glycosyl hydrolase 74 family.</text>
</comment>
<dbReference type="CDD" id="cd15482">
    <property type="entry name" value="Sialidase_non-viral"/>
    <property type="match status" value="1"/>
</dbReference>
<evidence type="ECO:0000256" key="7">
    <source>
        <dbReference type="SAM" id="SignalP"/>
    </source>
</evidence>
<reference evidence="8 9" key="1">
    <citation type="journal article" date="2008" name="Int. J. Syst. Evol. Microbiol.">
        <title>Luteimonas marina sp. nov., isolated from seawater.</title>
        <authorList>
            <person name="Baik K.S."/>
            <person name="Park S.C."/>
            <person name="Kim M.S."/>
            <person name="Kim E.M."/>
            <person name="Park C."/>
            <person name="Chun J."/>
            <person name="Seong C.N."/>
        </authorList>
    </citation>
    <scope>NUCLEOTIDE SEQUENCE [LARGE SCALE GENOMIC DNA]</scope>
    <source>
        <strain evidence="8 9">FR1330</strain>
    </source>
</reference>
<gene>
    <name evidence="8" type="ORF">FQY83_12420</name>
</gene>
<dbReference type="RefSeq" id="WP_146388276.1">
    <property type="nucleotide sequence ID" value="NZ_VOHK01000005.1"/>
</dbReference>
<dbReference type="PANTHER" id="PTHR43739:SF2">
    <property type="entry name" value="OLIGOXYLOGLUCAN-REDUCING END-SPECIFIC XYLOGLUCANASE-RELATED"/>
    <property type="match status" value="1"/>
</dbReference>
<dbReference type="GO" id="GO:0000272">
    <property type="term" value="P:polysaccharide catabolic process"/>
    <property type="evidence" value="ECO:0007669"/>
    <property type="project" value="UniProtKB-KW"/>
</dbReference>
<dbReference type="InterPro" id="IPR052025">
    <property type="entry name" value="Xyloglucanase_GH74"/>
</dbReference>
<dbReference type="PANTHER" id="PTHR43739">
    <property type="entry name" value="XYLOGLUCANASE (EUROFUNG)"/>
    <property type="match status" value="1"/>
</dbReference>
<keyword evidence="1 7" id="KW-0732">Signal</keyword>
<evidence type="ECO:0000256" key="2">
    <source>
        <dbReference type="ARBA" id="ARBA00022801"/>
    </source>
</evidence>
<feature type="signal peptide" evidence="7">
    <location>
        <begin position="1"/>
        <end position="35"/>
    </location>
</feature>
<keyword evidence="5" id="KW-0624">Polysaccharide degradation</keyword>